<feature type="compositionally biased region" description="Low complexity" evidence="1">
    <location>
        <begin position="48"/>
        <end position="84"/>
    </location>
</feature>
<feature type="non-terminal residue" evidence="2">
    <location>
        <position position="1"/>
    </location>
</feature>
<dbReference type="EMBL" id="CAUYUJ010001645">
    <property type="protein sequence ID" value="CAK0796882.1"/>
    <property type="molecule type" value="Genomic_DNA"/>
</dbReference>
<dbReference type="Proteomes" id="UP001189429">
    <property type="component" value="Unassembled WGS sequence"/>
</dbReference>
<feature type="compositionally biased region" description="Basic residues" evidence="1">
    <location>
        <begin position="27"/>
        <end position="36"/>
    </location>
</feature>
<evidence type="ECO:0000256" key="1">
    <source>
        <dbReference type="SAM" id="MobiDB-lite"/>
    </source>
</evidence>
<sequence>AWQHGGSVGSLGFLPLRPAWGCSRAPPRGRGKRKRRTPEEEEEEAEEAAGGPKGAPLGAPAARSAASWAPGRPRAVRRGGAAADPAERALARARAPRGGHRRAEKKRTRPSDARHQAPGGAAVGGPRGGGRRARGLGG</sequence>
<comment type="caution">
    <text evidence="2">The sequence shown here is derived from an EMBL/GenBank/DDBJ whole genome shotgun (WGS) entry which is preliminary data.</text>
</comment>
<evidence type="ECO:0000313" key="2">
    <source>
        <dbReference type="EMBL" id="CAK0796882.1"/>
    </source>
</evidence>
<name>A0ABN9PYH7_9DINO</name>
<feature type="region of interest" description="Disordered" evidence="1">
    <location>
        <begin position="1"/>
        <end position="138"/>
    </location>
</feature>
<keyword evidence="3" id="KW-1185">Reference proteome</keyword>
<feature type="compositionally biased region" description="Basic residues" evidence="1">
    <location>
        <begin position="94"/>
        <end position="108"/>
    </location>
</feature>
<feature type="compositionally biased region" description="Basic residues" evidence="1">
    <location>
        <begin position="129"/>
        <end position="138"/>
    </location>
</feature>
<accession>A0ABN9PYH7</accession>
<gene>
    <name evidence="2" type="ORF">PCOR1329_LOCUS6136</name>
</gene>
<proteinExistence type="predicted"/>
<organism evidence="2 3">
    <name type="scientific">Prorocentrum cordatum</name>
    <dbReference type="NCBI Taxonomy" id="2364126"/>
    <lineage>
        <taxon>Eukaryota</taxon>
        <taxon>Sar</taxon>
        <taxon>Alveolata</taxon>
        <taxon>Dinophyceae</taxon>
        <taxon>Prorocentrales</taxon>
        <taxon>Prorocentraceae</taxon>
        <taxon>Prorocentrum</taxon>
    </lineage>
</organism>
<reference evidence="2" key="1">
    <citation type="submission" date="2023-10" db="EMBL/GenBank/DDBJ databases">
        <authorList>
            <person name="Chen Y."/>
            <person name="Shah S."/>
            <person name="Dougan E. K."/>
            <person name="Thang M."/>
            <person name="Chan C."/>
        </authorList>
    </citation>
    <scope>NUCLEOTIDE SEQUENCE [LARGE SCALE GENOMIC DNA]</scope>
</reference>
<evidence type="ECO:0000313" key="3">
    <source>
        <dbReference type="Proteomes" id="UP001189429"/>
    </source>
</evidence>
<protein>
    <submittedName>
        <fullName evidence="2">Uncharacterized protein</fullName>
    </submittedName>
</protein>
<feature type="non-terminal residue" evidence="2">
    <location>
        <position position="138"/>
    </location>
</feature>